<accession>I0YQG7</accession>
<dbReference type="STRING" id="574566.I0YQG7"/>
<dbReference type="PANTHER" id="PTHR47968:SF36">
    <property type="entry name" value="KINESIN HEAVY CHAIN ISOFORM X1"/>
    <property type="match status" value="1"/>
</dbReference>
<dbReference type="RefSeq" id="XP_005645180.1">
    <property type="nucleotide sequence ID" value="XM_005645123.1"/>
</dbReference>
<feature type="binding site" evidence="6">
    <location>
        <begin position="85"/>
        <end position="92"/>
    </location>
    <ligand>
        <name>ATP</name>
        <dbReference type="ChEBI" id="CHEBI:30616"/>
    </ligand>
</feature>
<dbReference type="GO" id="GO:0005524">
    <property type="term" value="F:ATP binding"/>
    <property type="evidence" value="ECO:0007669"/>
    <property type="project" value="UniProtKB-UniRule"/>
</dbReference>
<name>I0YQG7_COCSC</name>
<dbReference type="PANTHER" id="PTHR47968">
    <property type="entry name" value="CENTROMERE PROTEIN E"/>
    <property type="match status" value="1"/>
</dbReference>
<comment type="caution">
    <text evidence="11">The sequence shown here is derived from an EMBL/GenBank/DDBJ whole genome shotgun (WGS) entry which is preliminary data.</text>
</comment>
<feature type="signal peptide" evidence="9">
    <location>
        <begin position="1"/>
        <end position="19"/>
    </location>
</feature>
<dbReference type="Gene3D" id="3.40.850.10">
    <property type="entry name" value="Kinesin motor domain"/>
    <property type="match status" value="1"/>
</dbReference>
<dbReference type="GO" id="GO:0003777">
    <property type="term" value="F:microtubule motor activity"/>
    <property type="evidence" value="ECO:0007669"/>
    <property type="project" value="InterPro"/>
</dbReference>
<keyword evidence="5 6" id="KW-0505">Motor protein</keyword>
<dbReference type="GO" id="GO:0008017">
    <property type="term" value="F:microtubule binding"/>
    <property type="evidence" value="ECO:0007669"/>
    <property type="project" value="InterPro"/>
</dbReference>
<comment type="similarity">
    <text evidence="6 7">Belongs to the TRAFAC class myosin-kinesin ATPase superfamily. Kinesin family.</text>
</comment>
<evidence type="ECO:0000256" key="4">
    <source>
        <dbReference type="ARBA" id="ARBA00023054"/>
    </source>
</evidence>
<evidence type="ECO:0000256" key="6">
    <source>
        <dbReference type="PROSITE-ProRule" id="PRU00283"/>
    </source>
</evidence>
<dbReference type="KEGG" id="csl:COCSUDRAFT_43593"/>
<evidence type="ECO:0000259" key="10">
    <source>
        <dbReference type="PROSITE" id="PS50067"/>
    </source>
</evidence>
<evidence type="ECO:0000256" key="8">
    <source>
        <dbReference type="SAM" id="MobiDB-lite"/>
    </source>
</evidence>
<organism evidence="11 12">
    <name type="scientific">Coccomyxa subellipsoidea (strain C-169)</name>
    <name type="common">Green microalga</name>
    <dbReference type="NCBI Taxonomy" id="574566"/>
    <lineage>
        <taxon>Eukaryota</taxon>
        <taxon>Viridiplantae</taxon>
        <taxon>Chlorophyta</taxon>
        <taxon>core chlorophytes</taxon>
        <taxon>Trebouxiophyceae</taxon>
        <taxon>Trebouxiophyceae incertae sedis</taxon>
        <taxon>Coccomyxaceae</taxon>
        <taxon>Coccomyxa</taxon>
        <taxon>Coccomyxa subellipsoidea</taxon>
    </lineage>
</organism>
<dbReference type="AlphaFoldDB" id="I0YQG7"/>
<dbReference type="PRINTS" id="PR00380">
    <property type="entry name" value="KINESINHEAVY"/>
</dbReference>
<dbReference type="GeneID" id="17038615"/>
<dbReference type="InterPro" id="IPR036961">
    <property type="entry name" value="Kinesin_motor_dom_sf"/>
</dbReference>
<dbReference type="InterPro" id="IPR001752">
    <property type="entry name" value="Kinesin_motor_dom"/>
</dbReference>
<dbReference type="OrthoDB" id="512270at2759"/>
<evidence type="ECO:0000256" key="3">
    <source>
        <dbReference type="ARBA" id="ARBA00022840"/>
    </source>
</evidence>
<dbReference type="SMART" id="SM00129">
    <property type="entry name" value="KISc"/>
    <property type="match status" value="1"/>
</dbReference>
<protein>
    <recommendedName>
        <fullName evidence="7">Kinesin-like protein</fullName>
    </recommendedName>
</protein>
<dbReference type="PROSITE" id="PS00411">
    <property type="entry name" value="KINESIN_MOTOR_1"/>
    <property type="match status" value="1"/>
</dbReference>
<dbReference type="EMBL" id="AGSI01000014">
    <property type="protein sequence ID" value="EIE20636.1"/>
    <property type="molecule type" value="Genomic_DNA"/>
</dbReference>
<evidence type="ECO:0000256" key="9">
    <source>
        <dbReference type="SAM" id="SignalP"/>
    </source>
</evidence>
<dbReference type="GO" id="GO:0005874">
    <property type="term" value="C:microtubule"/>
    <property type="evidence" value="ECO:0007669"/>
    <property type="project" value="UniProtKB-KW"/>
</dbReference>
<evidence type="ECO:0000313" key="11">
    <source>
        <dbReference type="EMBL" id="EIE20636.1"/>
    </source>
</evidence>
<evidence type="ECO:0000256" key="2">
    <source>
        <dbReference type="ARBA" id="ARBA00022741"/>
    </source>
</evidence>
<evidence type="ECO:0000313" key="12">
    <source>
        <dbReference type="Proteomes" id="UP000007264"/>
    </source>
</evidence>
<evidence type="ECO:0000256" key="5">
    <source>
        <dbReference type="ARBA" id="ARBA00023175"/>
    </source>
</evidence>
<dbReference type="eggNOG" id="KOG0242">
    <property type="taxonomic scope" value="Eukaryota"/>
</dbReference>
<keyword evidence="12" id="KW-1185">Reference proteome</keyword>
<dbReference type="SUPFAM" id="SSF52540">
    <property type="entry name" value="P-loop containing nucleoside triphosphate hydrolases"/>
    <property type="match status" value="1"/>
</dbReference>
<reference evidence="11 12" key="1">
    <citation type="journal article" date="2012" name="Genome Biol.">
        <title>The genome of the polar eukaryotic microalga coccomyxa subellipsoidea reveals traits of cold adaptation.</title>
        <authorList>
            <person name="Blanc G."/>
            <person name="Agarkova I."/>
            <person name="Grimwood J."/>
            <person name="Kuo A."/>
            <person name="Brueggeman A."/>
            <person name="Dunigan D."/>
            <person name="Gurnon J."/>
            <person name="Ladunga I."/>
            <person name="Lindquist E."/>
            <person name="Lucas S."/>
            <person name="Pangilinan J."/>
            <person name="Proschold T."/>
            <person name="Salamov A."/>
            <person name="Schmutz J."/>
            <person name="Weeks D."/>
            <person name="Yamada T."/>
            <person name="Claverie J.M."/>
            <person name="Grigoriev I."/>
            <person name="Van Etten J."/>
            <person name="Lomsadze A."/>
            <person name="Borodovsky M."/>
        </authorList>
    </citation>
    <scope>NUCLEOTIDE SEQUENCE [LARGE SCALE GENOMIC DNA]</scope>
    <source>
        <strain evidence="11 12">C-169</strain>
    </source>
</reference>
<proteinExistence type="inferred from homology"/>
<keyword evidence="1 7" id="KW-0493">Microtubule</keyword>
<keyword evidence="3 6" id="KW-0067">ATP-binding</keyword>
<dbReference type="InterPro" id="IPR027417">
    <property type="entry name" value="P-loop_NTPase"/>
</dbReference>
<gene>
    <name evidence="11" type="ORF">COCSUDRAFT_43593</name>
</gene>
<dbReference type="Proteomes" id="UP000007264">
    <property type="component" value="Unassembled WGS sequence"/>
</dbReference>
<evidence type="ECO:0000256" key="1">
    <source>
        <dbReference type="ARBA" id="ARBA00022701"/>
    </source>
</evidence>
<dbReference type="InterPro" id="IPR027640">
    <property type="entry name" value="Kinesin-like_fam"/>
</dbReference>
<feature type="chain" id="PRO_5003636380" description="Kinesin-like protein" evidence="9">
    <location>
        <begin position="20"/>
        <end position="379"/>
    </location>
</feature>
<dbReference type="GO" id="GO:0007018">
    <property type="term" value="P:microtubule-based movement"/>
    <property type="evidence" value="ECO:0007669"/>
    <property type="project" value="InterPro"/>
</dbReference>
<feature type="domain" description="Kinesin motor" evidence="10">
    <location>
        <begin position="1"/>
        <end position="300"/>
    </location>
</feature>
<dbReference type="PROSITE" id="PS50067">
    <property type="entry name" value="KINESIN_MOTOR_2"/>
    <property type="match status" value="1"/>
</dbReference>
<evidence type="ECO:0000256" key="7">
    <source>
        <dbReference type="RuleBase" id="RU000394"/>
    </source>
</evidence>
<keyword evidence="4" id="KW-0175">Coiled coil</keyword>
<keyword evidence="9" id="KW-0732">Signal</keyword>
<keyword evidence="2 6" id="KW-0547">Nucleotide-binding</keyword>
<feature type="region of interest" description="Disordered" evidence="8">
    <location>
        <begin position="359"/>
        <end position="379"/>
    </location>
</feature>
<dbReference type="InterPro" id="IPR019821">
    <property type="entry name" value="Kinesin_motor_CS"/>
</dbReference>
<sequence length="379" mass="40811">MRDLQDLPMWLTLCLCALGSVPELDRGEAAVFLAEGNSIRNGADLFHYDHVFNKETTNEQVYSAMARDVVRTVTTGGSGAVLMYGATGSGKTWTMTGGPGDPGIVQRAITDLFMELPTEPTTAVNMSVLEVYNEELNDLFSLKGARLELRQATGGIGCYVTGLTQVPLTSAEDAKSALARGIANRKVRSTAMNDNSSRSHKLITFTVARSAPGDSATSTEPEEALDDVATLHLVDLAGSESGRVTSCRDRRRESASINKSLLALGTVVSALSEGVASHVNFRDSKLTRLLQATLTGANTQRVHAAADRQGDAVEQMPVGKSRNQRKFQKKGVDGQRVPHQREGVMQGLMMERVRHVVEGRQKGLKGSGGRTRGNIKPEE</sequence>
<dbReference type="Pfam" id="PF00225">
    <property type="entry name" value="Kinesin"/>
    <property type="match status" value="1"/>
</dbReference>